<dbReference type="CDD" id="cd11030">
    <property type="entry name" value="CYP105-like"/>
    <property type="match status" value="1"/>
</dbReference>
<keyword evidence="5" id="KW-1185">Reference proteome</keyword>
<dbReference type="Pfam" id="PF00067">
    <property type="entry name" value="p450"/>
    <property type="match status" value="2"/>
</dbReference>
<dbReference type="InterPro" id="IPR017972">
    <property type="entry name" value="Cyt_P450_CS"/>
</dbReference>
<dbReference type="PROSITE" id="PS00086">
    <property type="entry name" value="CYTOCHROME_P450"/>
    <property type="match status" value="1"/>
</dbReference>
<feature type="region of interest" description="Disordered" evidence="3">
    <location>
        <begin position="1"/>
        <end position="29"/>
    </location>
</feature>
<gene>
    <name evidence="4" type="ORF">GCM10009759_66390</name>
</gene>
<dbReference type="PANTHER" id="PTHR46696">
    <property type="entry name" value="P450, PUTATIVE (EUROFUNG)-RELATED"/>
    <property type="match status" value="1"/>
</dbReference>
<evidence type="ECO:0000256" key="1">
    <source>
        <dbReference type="ARBA" id="ARBA00010617"/>
    </source>
</evidence>
<evidence type="ECO:0000256" key="2">
    <source>
        <dbReference type="RuleBase" id="RU000461"/>
    </source>
</evidence>
<sequence length="396" mass="43900">MATAVPTTHPAPRGTCPFAPPPAYQQARQDEPVSRVALWDGSPSWLVTRHQDARDLLADPRLSADATRPGFPFLSAAARHIGAGKASFIRMDDPEHHRLRRMLTGDFTIRRTAALRPAIQQVADDLFTTMTTGRTGADLVAEFALPLPSLVICLLLGVPYRDHEFFQRCSRTLLRRDSPIEQVVTAQQELTDYLDALTDRKRTEPDDAILSRLVARGELTTEEIGAMGRLLLIAGHETTANMTALSVLALLQHPDQLAHLRAHPEATPAAVEELLRWLSIVQSGVTRVAVEDIEIGGVLIRAGEGVICQLNTANRDEDRYPDGDALDLTRDTRRHLAFGFGVHQCLGQPLARLELEIALDTVLRRLPGLRLAVPFEEIRFRHEMTVYGIDSLPVTW</sequence>
<evidence type="ECO:0000256" key="3">
    <source>
        <dbReference type="SAM" id="MobiDB-lite"/>
    </source>
</evidence>
<reference evidence="4 5" key="1">
    <citation type="journal article" date="2019" name="Int. J. Syst. Evol. Microbiol.">
        <title>The Global Catalogue of Microorganisms (GCM) 10K type strain sequencing project: providing services to taxonomists for standard genome sequencing and annotation.</title>
        <authorList>
            <consortium name="The Broad Institute Genomics Platform"/>
            <consortium name="The Broad Institute Genome Sequencing Center for Infectious Disease"/>
            <person name="Wu L."/>
            <person name="Ma J."/>
        </authorList>
    </citation>
    <scope>NUCLEOTIDE SEQUENCE [LARGE SCALE GENOMIC DNA]</scope>
    <source>
        <strain evidence="4 5">JCM 14559</strain>
    </source>
</reference>
<comment type="caution">
    <text evidence="4">The sequence shown here is derived from an EMBL/GenBank/DDBJ whole genome shotgun (WGS) entry which is preliminary data.</text>
</comment>
<dbReference type="Gene3D" id="1.10.630.10">
    <property type="entry name" value="Cytochrome P450"/>
    <property type="match status" value="1"/>
</dbReference>
<protein>
    <submittedName>
        <fullName evidence="4">Cytochrome P450</fullName>
    </submittedName>
</protein>
<dbReference type="InterPro" id="IPR001128">
    <property type="entry name" value="Cyt_P450"/>
</dbReference>
<keyword evidence="2" id="KW-0479">Metal-binding</keyword>
<keyword evidence="2" id="KW-0408">Iron</keyword>
<dbReference type="InterPro" id="IPR002397">
    <property type="entry name" value="Cyt_P450_B"/>
</dbReference>
<evidence type="ECO:0000313" key="5">
    <source>
        <dbReference type="Proteomes" id="UP001500897"/>
    </source>
</evidence>
<keyword evidence="2" id="KW-0560">Oxidoreductase</keyword>
<dbReference type="PANTHER" id="PTHR46696:SF1">
    <property type="entry name" value="CYTOCHROME P450 YJIB-RELATED"/>
    <property type="match status" value="1"/>
</dbReference>
<dbReference type="RefSeq" id="WP_344557601.1">
    <property type="nucleotide sequence ID" value="NZ_BAAANS010000064.1"/>
</dbReference>
<dbReference type="Proteomes" id="UP001500897">
    <property type="component" value="Unassembled WGS sequence"/>
</dbReference>
<accession>A0ABN2Y1H0</accession>
<keyword evidence="2" id="KW-0503">Monooxygenase</keyword>
<dbReference type="EMBL" id="BAAANS010000064">
    <property type="protein sequence ID" value="GAA2118807.1"/>
    <property type="molecule type" value="Genomic_DNA"/>
</dbReference>
<dbReference type="PRINTS" id="PR00359">
    <property type="entry name" value="BP450"/>
</dbReference>
<dbReference type="SUPFAM" id="SSF48264">
    <property type="entry name" value="Cytochrome P450"/>
    <property type="match status" value="1"/>
</dbReference>
<dbReference type="InterPro" id="IPR036396">
    <property type="entry name" value="Cyt_P450_sf"/>
</dbReference>
<organism evidence="4 5">
    <name type="scientific">Kitasatospora saccharophila</name>
    <dbReference type="NCBI Taxonomy" id="407973"/>
    <lineage>
        <taxon>Bacteria</taxon>
        <taxon>Bacillati</taxon>
        <taxon>Actinomycetota</taxon>
        <taxon>Actinomycetes</taxon>
        <taxon>Kitasatosporales</taxon>
        <taxon>Streptomycetaceae</taxon>
        <taxon>Kitasatospora</taxon>
    </lineage>
</organism>
<dbReference type="PRINTS" id="PR00385">
    <property type="entry name" value="P450"/>
</dbReference>
<comment type="similarity">
    <text evidence="1 2">Belongs to the cytochrome P450 family.</text>
</comment>
<proteinExistence type="inferred from homology"/>
<keyword evidence="2" id="KW-0349">Heme</keyword>
<name>A0ABN2Y1H0_9ACTN</name>
<evidence type="ECO:0000313" key="4">
    <source>
        <dbReference type="EMBL" id="GAA2118807.1"/>
    </source>
</evidence>